<dbReference type="Pfam" id="PF04434">
    <property type="entry name" value="SWIM"/>
    <property type="match status" value="1"/>
</dbReference>
<keyword evidence="5" id="KW-1185">Reference proteome</keyword>
<gene>
    <name evidence="4" type="ORF">EV674_10394</name>
</gene>
<organism evidence="4 5">
    <name type="scientific">Simplicispira metamorpha</name>
    <dbReference type="NCBI Taxonomy" id="80881"/>
    <lineage>
        <taxon>Bacteria</taxon>
        <taxon>Pseudomonadati</taxon>
        <taxon>Pseudomonadota</taxon>
        <taxon>Betaproteobacteria</taxon>
        <taxon>Burkholderiales</taxon>
        <taxon>Comamonadaceae</taxon>
        <taxon>Simplicispira</taxon>
    </lineage>
</organism>
<evidence type="ECO:0000313" key="5">
    <source>
        <dbReference type="Proteomes" id="UP000295182"/>
    </source>
</evidence>
<evidence type="ECO:0000256" key="1">
    <source>
        <dbReference type="PROSITE-ProRule" id="PRU00325"/>
    </source>
</evidence>
<feature type="region of interest" description="Disordered" evidence="2">
    <location>
        <begin position="108"/>
        <end position="130"/>
    </location>
</feature>
<dbReference type="EMBL" id="SLXH01000003">
    <property type="protein sequence ID" value="TCP19864.1"/>
    <property type="molecule type" value="Genomic_DNA"/>
</dbReference>
<sequence length="446" mass="48075">MQISAESVLALAPDAASAKAANGLTKPGQWPLLGANEAAVWGECQGSSRYQTQVDLSGPSFRCSCPSRKFPCKHGLALLLLWAKSPALFQTGPSPAWVSEWLASRTERSQKKEEKQREKAAEKAADPNAAEAALKTAQKRWARIDKGVAELQQWLLDQAAQGLGHLTPDSQDAWDAMAARLVDAQAPGLAQRLRYAAAALFDGPHWPENVLRRLGLLQLACDAVARRTALGEGAIADVRALLGWPLDKDAVLAQASPVRDQWQVMGVIQEEREGGLMERRVWLHGLHTGQRALVLDHAFAGRAFEQAWMCPATVDAALAFYPSAAPLRALVAGAGSEADAAPAAQGAGTSTPAQEWHAVARRMADNPWGFLHPLRCHDATMAHDADHFYLHWGTAVLPLQLRQADGWTLLALGAGHALTVQGEWDGQALRPLSAHSPEGVWIWSPA</sequence>
<comment type="caution">
    <text evidence="4">The sequence shown here is derived from an EMBL/GenBank/DDBJ whole genome shotgun (WGS) entry which is preliminary data.</text>
</comment>
<evidence type="ECO:0000256" key="2">
    <source>
        <dbReference type="SAM" id="MobiDB-lite"/>
    </source>
</evidence>
<dbReference type="Proteomes" id="UP000295182">
    <property type="component" value="Unassembled WGS sequence"/>
</dbReference>
<proteinExistence type="predicted"/>
<dbReference type="PROSITE" id="PS50966">
    <property type="entry name" value="ZF_SWIM"/>
    <property type="match status" value="1"/>
</dbReference>
<evidence type="ECO:0000259" key="3">
    <source>
        <dbReference type="PROSITE" id="PS50966"/>
    </source>
</evidence>
<keyword evidence="1" id="KW-0862">Zinc</keyword>
<accession>A0A4R2NFJ0</accession>
<feature type="domain" description="SWIM-type" evidence="3">
    <location>
        <begin position="50"/>
        <end position="83"/>
    </location>
</feature>
<reference evidence="4 5" key="1">
    <citation type="submission" date="2019-03" db="EMBL/GenBank/DDBJ databases">
        <title>Genomic Encyclopedia of Type Strains, Phase IV (KMG-IV): sequencing the most valuable type-strain genomes for metagenomic binning, comparative biology and taxonomic classification.</title>
        <authorList>
            <person name="Goeker M."/>
        </authorList>
    </citation>
    <scope>NUCLEOTIDE SEQUENCE [LARGE SCALE GENOMIC DNA]</scope>
    <source>
        <strain evidence="4 5">DSM 1837</strain>
    </source>
</reference>
<keyword evidence="1" id="KW-0863">Zinc-finger</keyword>
<dbReference type="InterPro" id="IPR007527">
    <property type="entry name" value="Znf_SWIM"/>
</dbReference>
<dbReference type="GO" id="GO:0008270">
    <property type="term" value="F:zinc ion binding"/>
    <property type="evidence" value="ECO:0007669"/>
    <property type="project" value="UniProtKB-KW"/>
</dbReference>
<protein>
    <submittedName>
        <fullName evidence="4">SWIM zinc finger protein</fullName>
    </submittedName>
</protein>
<dbReference type="RefSeq" id="WP_119012897.1">
    <property type="nucleotide sequence ID" value="NZ_QXNC01000010.1"/>
</dbReference>
<keyword evidence="1" id="KW-0479">Metal-binding</keyword>
<evidence type="ECO:0000313" key="4">
    <source>
        <dbReference type="EMBL" id="TCP19864.1"/>
    </source>
</evidence>
<name>A0A4R2NFJ0_9BURK</name>
<feature type="compositionally biased region" description="Basic and acidic residues" evidence="2">
    <location>
        <begin position="108"/>
        <end position="125"/>
    </location>
</feature>
<dbReference type="OrthoDB" id="9816340at2"/>
<dbReference type="AlphaFoldDB" id="A0A4R2NFJ0"/>